<evidence type="ECO:0000313" key="3">
    <source>
        <dbReference type="Proteomes" id="UP001428290"/>
    </source>
</evidence>
<dbReference type="PANTHER" id="PTHR33360:SF2">
    <property type="entry name" value="TRANSPOSASE FOR INSERTION SEQUENCE ELEMENT IS200"/>
    <property type="match status" value="1"/>
</dbReference>
<proteinExistence type="predicted"/>
<dbReference type="Gene3D" id="3.30.70.1290">
    <property type="entry name" value="Transposase IS200-like"/>
    <property type="match status" value="1"/>
</dbReference>
<dbReference type="Pfam" id="PF01797">
    <property type="entry name" value="Y1_Tnp"/>
    <property type="match status" value="1"/>
</dbReference>
<sequence>MQTPTKRTSHSVYNLNYHLVFVTKYRHCVLKGRIADHLKAVIPTICTRYGWDQLALEVMPDHVHLFLSAPPTTAPMVIGKTLKSILAVDVFRTFPTLKRRHFWGSGLWTDGCYYGSAGTVSAQTIAMYSANQKEA</sequence>
<feature type="domain" description="Transposase IS200-like" evidence="1">
    <location>
        <begin position="12"/>
        <end position="132"/>
    </location>
</feature>
<evidence type="ECO:0000313" key="2">
    <source>
        <dbReference type="EMBL" id="GAA5528934.1"/>
    </source>
</evidence>
<dbReference type="PANTHER" id="PTHR33360">
    <property type="entry name" value="TRANSPOSASE FOR INSERTION SEQUENCE ELEMENT IS200"/>
    <property type="match status" value="1"/>
</dbReference>
<name>A0ABP9X0S9_9CHLR</name>
<evidence type="ECO:0000259" key="1">
    <source>
        <dbReference type="SMART" id="SM01321"/>
    </source>
</evidence>
<dbReference type="InterPro" id="IPR036515">
    <property type="entry name" value="Transposase_17_sf"/>
</dbReference>
<organism evidence="2 3">
    <name type="scientific">Herpetosiphon gulosus</name>
    <dbReference type="NCBI Taxonomy" id="1973496"/>
    <lineage>
        <taxon>Bacteria</taxon>
        <taxon>Bacillati</taxon>
        <taxon>Chloroflexota</taxon>
        <taxon>Chloroflexia</taxon>
        <taxon>Herpetosiphonales</taxon>
        <taxon>Herpetosiphonaceae</taxon>
        <taxon>Herpetosiphon</taxon>
    </lineage>
</organism>
<gene>
    <name evidence="2" type="ORF">Hgul01_02737</name>
</gene>
<dbReference type="SUPFAM" id="SSF143422">
    <property type="entry name" value="Transposase IS200-like"/>
    <property type="match status" value="1"/>
</dbReference>
<accession>A0ABP9X0S9</accession>
<dbReference type="Proteomes" id="UP001428290">
    <property type="component" value="Unassembled WGS sequence"/>
</dbReference>
<dbReference type="NCBIfam" id="NF033573">
    <property type="entry name" value="transpos_IS200"/>
    <property type="match status" value="1"/>
</dbReference>
<keyword evidence="3" id="KW-1185">Reference proteome</keyword>
<dbReference type="InterPro" id="IPR002686">
    <property type="entry name" value="Transposase_17"/>
</dbReference>
<dbReference type="EMBL" id="BAABRU010000009">
    <property type="protein sequence ID" value="GAA5528934.1"/>
    <property type="molecule type" value="Genomic_DNA"/>
</dbReference>
<comment type="caution">
    <text evidence="2">The sequence shown here is derived from an EMBL/GenBank/DDBJ whole genome shotgun (WGS) entry which is preliminary data.</text>
</comment>
<dbReference type="RefSeq" id="WP_345722553.1">
    <property type="nucleotide sequence ID" value="NZ_BAABRU010000009.1"/>
</dbReference>
<dbReference type="SMART" id="SM01321">
    <property type="entry name" value="Y1_Tnp"/>
    <property type="match status" value="1"/>
</dbReference>
<reference evidence="2 3" key="1">
    <citation type="submission" date="2024-02" db="EMBL/GenBank/DDBJ databases">
        <title>Herpetosiphon gulosus NBRC 112829.</title>
        <authorList>
            <person name="Ichikawa N."/>
            <person name="Katano-Makiyama Y."/>
            <person name="Hidaka K."/>
        </authorList>
    </citation>
    <scope>NUCLEOTIDE SEQUENCE [LARGE SCALE GENOMIC DNA]</scope>
    <source>
        <strain evidence="2 3">NBRC 112829</strain>
    </source>
</reference>
<protein>
    <recommendedName>
        <fullName evidence="1">Transposase IS200-like domain-containing protein</fullName>
    </recommendedName>
</protein>